<accession>A0ABV6YW65</accession>
<dbReference type="Proteomes" id="UP001594351">
    <property type="component" value="Unassembled WGS sequence"/>
</dbReference>
<protein>
    <submittedName>
        <fullName evidence="2">Aldo/keto reductase</fullName>
    </submittedName>
</protein>
<dbReference type="InterPro" id="IPR023210">
    <property type="entry name" value="NADP_OxRdtase_dom"/>
</dbReference>
<evidence type="ECO:0000259" key="1">
    <source>
        <dbReference type="Pfam" id="PF00248"/>
    </source>
</evidence>
<reference evidence="2 3" key="1">
    <citation type="submission" date="2024-09" db="EMBL/GenBank/DDBJ databases">
        <title>Laminarin stimulates single cell rates of sulfate reduction while oxygen inhibits transcriptomic activity in coastal marine sediment.</title>
        <authorList>
            <person name="Lindsay M."/>
            <person name="Orcutt B."/>
            <person name="Emerson D."/>
            <person name="Stepanauskas R."/>
            <person name="D'Angelo T."/>
        </authorList>
    </citation>
    <scope>NUCLEOTIDE SEQUENCE [LARGE SCALE GENOMIC DNA]</scope>
    <source>
        <strain evidence="2">SAG AM-311-K15</strain>
    </source>
</reference>
<dbReference type="InterPro" id="IPR036812">
    <property type="entry name" value="NAD(P)_OxRdtase_dom_sf"/>
</dbReference>
<dbReference type="PANTHER" id="PTHR43312:SF1">
    <property type="entry name" value="NADP-DEPENDENT OXIDOREDUCTASE DOMAIN-CONTAINING PROTEIN"/>
    <property type="match status" value="1"/>
</dbReference>
<keyword evidence="3" id="KW-1185">Reference proteome</keyword>
<dbReference type="Gene3D" id="3.20.20.100">
    <property type="entry name" value="NADP-dependent oxidoreductase domain"/>
    <property type="match status" value="1"/>
</dbReference>
<sequence length="408" mass="45300">MVAQRLSKERRKFMKNSLTGLAGITVLPTLITPAAGSDPPVKQAASKIIYRKLGKTGLTLPIVSMGVMNSDNPDLVKAALEAGITHLDTAHGYQRGRNEEMIGQVIKGRPRDSFVLATKVPGRPYDRRTGLFSKNATAGPFLEKFETSLKRLGLDHVDILYLHSVVKKESVMFEPFLNAMLKLKKDGKVRFIGVSTHSNEPEVVRAAADSKVHDVVLTAYNFLQPHREEVKNAIAHAAQAGLGIVAMKTQAGVYWDRERQKMINMSAALKWVLNDENVHTSIPGITTFDQLKLNLSVMADLNMSPQENKDLEHGPKVGRSGIYCQQCGTCVAQCKEKIDIPTMMRSYMYAYGYKNFRQAKETLGAENFHTSLCRDCHSCQVNCTMGFNVQQKIMDIARIISVPDDFLG</sequence>
<dbReference type="EMBL" id="JBHPBY010000099">
    <property type="protein sequence ID" value="MFC1850436.1"/>
    <property type="molecule type" value="Genomic_DNA"/>
</dbReference>
<comment type="caution">
    <text evidence="2">The sequence shown here is derived from an EMBL/GenBank/DDBJ whole genome shotgun (WGS) entry which is preliminary data.</text>
</comment>
<gene>
    <name evidence="2" type="ORF">ACFL27_09625</name>
</gene>
<organism evidence="2 3">
    <name type="scientific">candidate division CSSED10-310 bacterium</name>
    <dbReference type="NCBI Taxonomy" id="2855610"/>
    <lineage>
        <taxon>Bacteria</taxon>
        <taxon>Bacteria division CSSED10-310</taxon>
    </lineage>
</organism>
<evidence type="ECO:0000313" key="3">
    <source>
        <dbReference type="Proteomes" id="UP001594351"/>
    </source>
</evidence>
<proteinExistence type="predicted"/>
<dbReference type="InterPro" id="IPR053135">
    <property type="entry name" value="AKR2_Oxidoreductase"/>
</dbReference>
<feature type="domain" description="NADP-dependent oxidoreductase" evidence="1">
    <location>
        <begin position="72"/>
        <end position="253"/>
    </location>
</feature>
<evidence type="ECO:0000313" key="2">
    <source>
        <dbReference type="EMBL" id="MFC1850436.1"/>
    </source>
</evidence>
<dbReference type="Pfam" id="PF00248">
    <property type="entry name" value="Aldo_ket_red"/>
    <property type="match status" value="1"/>
</dbReference>
<dbReference type="PANTHER" id="PTHR43312">
    <property type="entry name" value="D-THREO-ALDOSE 1-DEHYDROGENASE"/>
    <property type="match status" value="1"/>
</dbReference>
<dbReference type="CDD" id="cd19105">
    <property type="entry name" value="AKR_unchar"/>
    <property type="match status" value="1"/>
</dbReference>
<dbReference type="SUPFAM" id="SSF51430">
    <property type="entry name" value="NAD(P)-linked oxidoreductase"/>
    <property type="match status" value="1"/>
</dbReference>
<dbReference type="Pfam" id="PF13534">
    <property type="entry name" value="Fer4_17"/>
    <property type="match status" value="1"/>
</dbReference>
<dbReference type="SUPFAM" id="SSF46548">
    <property type="entry name" value="alpha-helical ferredoxin"/>
    <property type="match status" value="1"/>
</dbReference>
<name>A0ABV6YW65_UNCC1</name>